<organism evidence="2 3">
    <name type="scientific">Prevotella multiformis DSM 16608</name>
    <dbReference type="NCBI Taxonomy" id="888743"/>
    <lineage>
        <taxon>Bacteria</taxon>
        <taxon>Pseudomonadati</taxon>
        <taxon>Bacteroidota</taxon>
        <taxon>Bacteroidia</taxon>
        <taxon>Bacteroidales</taxon>
        <taxon>Prevotellaceae</taxon>
        <taxon>Prevotella</taxon>
    </lineage>
</organism>
<evidence type="ECO:0000256" key="1">
    <source>
        <dbReference type="SAM" id="MobiDB-lite"/>
    </source>
</evidence>
<reference evidence="2 3" key="1">
    <citation type="submission" date="2011-01" db="EMBL/GenBank/DDBJ databases">
        <authorList>
            <person name="Muzny D."/>
            <person name="Qin X."/>
            <person name="Deng J."/>
            <person name="Jiang H."/>
            <person name="Liu Y."/>
            <person name="Qu J."/>
            <person name="Song X.-Z."/>
            <person name="Zhang L."/>
            <person name="Thornton R."/>
            <person name="Coyle M."/>
            <person name="Francisco L."/>
            <person name="Jackson L."/>
            <person name="Javaid M."/>
            <person name="Korchina V."/>
            <person name="Kovar C."/>
            <person name="Mata R."/>
            <person name="Mathew T."/>
            <person name="Ngo R."/>
            <person name="Nguyen L."/>
            <person name="Nguyen N."/>
            <person name="Okwuonu G."/>
            <person name="Ongeri F."/>
            <person name="Pham C."/>
            <person name="Simmons D."/>
            <person name="Wilczek-Boney K."/>
            <person name="Hale W."/>
            <person name="Jakkamsetti A."/>
            <person name="Pham P."/>
            <person name="Ruth R."/>
            <person name="San Lucas F."/>
            <person name="Warren J."/>
            <person name="Zhang J."/>
            <person name="Zhao Z."/>
            <person name="Zhou C."/>
            <person name="Zhu D."/>
            <person name="Lee S."/>
            <person name="Bess C."/>
            <person name="Blankenburg K."/>
            <person name="Forbes L."/>
            <person name="Fu Q."/>
            <person name="Gubbala S."/>
            <person name="Hirani K."/>
            <person name="Jayaseelan J.C."/>
            <person name="Lara F."/>
            <person name="Munidasa M."/>
            <person name="Palculict T."/>
            <person name="Patil S."/>
            <person name="Pu L.-L."/>
            <person name="Saada N."/>
            <person name="Tang L."/>
            <person name="Weissenberger G."/>
            <person name="Zhu Y."/>
            <person name="Hemphill L."/>
            <person name="Shang Y."/>
            <person name="Youmans B."/>
            <person name="Ayvaz T."/>
            <person name="Ross M."/>
            <person name="Santibanez J."/>
            <person name="Aqrawi P."/>
            <person name="Gross S."/>
            <person name="Joshi V."/>
            <person name="Fowler G."/>
            <person name="Nazareth L."/>
            <person name="Reid J."/>
            <person name="Worley K."/>
            <person name="Petrosino J."/>
            <person name="Highlander S."/>
            <person name="Gibbs R."/>
        </authorList>
    </citation>
    <scope>NUCLEOTIDE SEQUENCE [LARGE SCALE GENOMIC DNA]</scope>
    <source>
        <strain evidence="2 3">DSM 16608</strain>
    </source>
</reference>
<comment type="caution">
    <text evidence="2">The sequence shown here is derived from an EMBL/GenBank/DDBJ whole genome shotgun (WGS) entry which is preliminary data.</text>
</comment>
<dbReference type="eggNOG" id="ENOG502ZC2I">
    <property type="taxonomic scope" value="Bacteria"/>
</dbReference>
<gene>
    <name evidence="2" type="ORF">HMPREF9141_2774</name>
</gene>
<dbReference type="Proteomes" id="UP000005697">
    <property type="component" value="Unassembled WGS sequence"/>
</dbReference>
<evidence type="ECO:0000313" key="2">
    <source>
        <dbReference type="EMBL" id="EGC18770.1"/>
    </source>
</evidence>
<dbReference type="HOGENOM" id="CLU_107508_0_0_10"/>
<proteinExistence type="predicted"/>
<evidence type="ECO:0000313" key="3">
    <source>
        <dbReference type="Proteomes" id="UP000005697"/>
    </source>
</evidence>
<protein>
    <submittedName>
        <fullName evidence="2">Uncharacterized protein</fullName>
    </submittedName>
</protein>
<dbReference type="AlphaFoldDB" id="F0FB07"/>
<dbReference type="Pfam" id="PF14902">
    <property type="entry name" value="DUF4494"/>
    <property type="match status" value="1"/>
</dbReference>
<name>F0FB07_9BACT</name>
<accession>F0FB07</accession>
<dbReference type="EMBL" id="AEWX01000047">
    <property type="protein sequence ID" value="EGC18770.1"/>
    <property type="molecule type" value="Genomic_DNA"/>
</dbReference>
<keyword evidence="3" id="KW-1185">Reference proteome</keyword>
<dbReference type="STRING" id="888743.HMPREF9141_2774"/>
<sequence length="192" mass="21905">MHSCKNRLPHFLSSASDDGKGGPENIKTKIMRSRTSTWFETRVRYDKTMEDGQNKKVIEQYVVDALSFSEAEELITEEMSHYVSGEFDVKAIAPAAYGEIFFSDVDTDDKWFKARLSFITIDEKTEKEKRSSVTYLVQAHSVNGAVKHVDEVMGATLIDYEIAAITETKIMDVFEHRSGKKTEAEEKPEFEQ</sequence>
<feature type="region of interest" description="Disordered" evidence="1">
    <location>
        <begin position="1"/>
        <end position="26"/>
    </location>
</feature>
<dbReference type="InterPro" id="IPR027848">
    <property type="entry name" value="DUF4494"/>
</dbReference>